<evidence type="ECO:0000313" key="2">
    <source>
        <dbReference type="EMBL" id="KAF5802960.1"/>
    </source>
</evidence>
<protein>
    <submittedName>
        <fullName evidence="2">Uncharacterized protein</fullName>
    </submittedName>
</protein>
<gene>
    <name evidence="2" type="ORF">HanXRQr2_Chr06g0265701</name>
</gene>
<reference evidence="2" key="1">
    <citation type="journal article" date="2017" name="Nature">
        <title>The sunflower genome provides insights into oil metabolism, flowering and Asterid evolution.</title>
        <authorList>
            <person name="Badouin H."/>
            <person name="Gouzy J."/>
            <person name="Grassa C.J."/>
            <person name="Murat F."/>
            <person name="Staton S.E."/>
            <person name="Cottret L."/>
            <person name="Lelandais-Briere C."/>
            <person name="Owens G.L."/>
            <person name="Carrere S."/>
            <person name="Mayjonade B."/>
            <person name="Legrand L."/>
            <person name="Gill N."/>
            <person name="Kane N.C."/>
            <person name="Bowers J.E."/>
            <person name="Hubner S."/>
            <person name="Bellec A."/>
            <person name="Berard A."/>
            <person name="Berges H."/>
            <person name="Blanchet N."/>
            <person name="Boniface M.C."/>
            <person name="Brunel D."/>
            <person name="Catrice O."/>
            <person name="Chaidir N."/>
            <person name="Claudel C."/>
            <person name="Donnadieu C."/>
            <person name="Faraut T."/>
            <person name="Fievet G."/>
            <person name="Helmstetter N."/>
            <person name="King M."/>
            <person name="Knapp S.J."/>
            <person name="Lai Z."/>
            <person name="Le Paslier M.C."/>
            <person name="Lippi Y."/>
            <person name="Lorenzon L."/>
            <person name="Mandel J.R."/>
            <person name="Marage G."/>
            <person name="Marchand G."/>
            <person name="Marquand E."/>
            <person name="Bret-Mestries E."/>
            <person name="Morien E."/>
            <person name="Nambeesan S."/>
            <person name="Nguyen T."/>
            <person name="Pegot-Espagnet P."/>
            <person name="Pouilly N."/>
            <person name="Raftis F."/>
            <person name="Sallet E."/>
            <person name="Schiex T."/>
            <person name="Thomas J."/>
            <person name="Vandecasteele C."/>
            <person name="Vares D."/>
            <person name="Vear F."/>
            <person name="Vautrin S."/>
            <person name="Crespi M."/>
            <person name="Mangin B."/>
            <person name="Burke J.M."/>
            <person name="Salse J."/>
            <person name="Munos S."/>
            <person name="Vincourt P."/>
            <person name="Rieseberg L.H."/>
            <person name="Langlade N.B."/>
        </authorList>
    </citation>
    <scope>NUCLEOTIDE SEQUENCE</scope>
    <source>
        <tissue evidence="2">Leaves</tissue>
    </source>
</reference>
<sequence>MWQERSNNPRKTHRLSRRSLIYPSIFFFRSPIWDCFYSVTPFIVVPYSIFVLGLGLGLGWQWVGFGSGIVPYPTQYGYQAYSRISGIPISSLKYTLGFLNTVF</sequence>
<evidence type="ECO:0000256" key="1">
    <source>
        <dbReference type="SAM" id="Phobius"/>
    </source>
</evidence>
<evidence type="ECO:0000313" key="3">
    <source>
        <dbReference type="Proteomes" id="UP000215914"/>
    </source>
</evidence>
<dbReference type="EMBL" id="MNCJ02000321">
    <property type="protein sequence ID" value="KAF5802960.1"/>
    <property type="molecule type" value="Genomic_DNA"/>
</dbReference>
<reference evidence="2" key="2">
    <citation type="submission" date="2020-06" db="EMBL/GenBank/DDBJ databases">
        <title>Helianthus annuus Genome sequencing and assembly Release 2.</title>
        <authorList>
            <person name="Gouzy J."/>
            <person name="Langlade N."/>
            <person name="Munos S."/>
        </authorList>
    </citation>
    <scope>NUCLEOTIDE SEQUENCE</scope>
    <source>
        <tissue evidence="2">Leaves</tissue>
    </source>
</reference>
<organism evidence="2 3">
    <name type="scientific">Helianthus annuus</name>
    <name type="common">Common sunflower</name>
    <dbReference type="NCBI Taxonomy" id="4232"/>
    <lineage>
        <taxon>Eukaryota</taxon>
        <taxon>Viridiplantae</taxon>
        <taxon>Streptophyta</taxon>
        <taxon>Embryophyta</taxon>
        <taxon>Tracheophyta</taxon>
        <taxon>Spermatophyta</taxon>
        <taxon>Magnoliopsida</taxon>
        <taxon>eudicotyledons</taxon>
        <taxon>Gunneridae</taxon>
        <taxon>Pentapetalae</taxon>
        <taxon>asterids</taxon>
        <taxon>campanulids</taxon>
        <taxon>Asterales</taxon>
        <taxon>Asteraceae</taxon>
        <taxon>Asteroideae</taxon>
        <taxon>Heliantheae alliance</taxon>
        <taxon>Heliantheae</taxon>
        <taxon>Helianthus</taxon>
    </lineage>
</organism>
<keyword evidence="3" id="KW-1185">Reference proteome</keyword>
<feature type="transmembrane region" description="Helical" evidence="1">
    <location>
        <begin position="45"/>
        <end position="63"/>
    </location>
</feature>
<keyword evidence="1" id="KW-1133">Transmembrane helix</keyword>
<dbReference type="AlphaFoldDB" id="A0A9K3IVN7"/>
<accession>A0A9K3IVN7</accession>
<proteinExistence type="predicted"/>
<keyword evidence="1" id="KW-0472">Membrane</keyword>
<dbReference type="Gramene" id="mRNA:HanXRQr2_Chr06g0265701">
    <property type="protein sequence ID" value="mRNA:HanXRQr2_Chr06g0265701"/>
    <property type="gene ID" value="HanXRQr2_Chr06g0265701"/>
</dbReference>
<comment type="caution">
    <text evidence="2">The sequence shown here is derived from an EMBL/GenBank/DDBJ whole genome shotgun (WGS) entry which is preliminary data.</text>
</comment>
<dbReference type="Proteomes" id="UP000215914">
    <property type="component" value="Unassembled WGS sequence"/>
</dbReference>
<keyword evidence="1" id="KW-0812">Transmembrane</keyword>
<name>A0A9K3IVN7_HELAN</name>